<evidence type="ECO:0000313" key="7">
    <source>
        <dbReference type="Proteomes" id="UP000707451"/>
    </source>
</evidence>
<dbReference type="GO" id="GO:0016020">
    <property type="term" value="C:membrane"/>
    <property type="evidence" value="ECO:0007669"/>
    <property type="project" value="UniProtKB-SubCell"/>
</dbReference>
<evidence type="ECO:0000313" key="6">
    <source>
        <dbReference type="EMBL" id="KAG9069229.1"/>
    </source>
</evidence>
<proteinExistence type="predicted"/>
<evidence type="ECO:0000256" key="5">
    <source>
        <dbReference type="ARBA" id="ARBA00023136"/>
    </source>
</evidence>
<comment type="caution">
    <text evidence="6">The sequence shown here is derived from an EMBL/GenBank/DDBJ whole genome shotgun (WGS) entry which is preliminary data.</text>
</comment>
<sequence>MSIETRRRSRAVIRMNEKDSKEIAYEDDHHDFHPDPEVIARLRRKIDWHLLPLLSLMYLFSFLDRVNIGNAKVAGLEEDLNLSPSEYSWALSIFFIGYDCEQLLPAGFMSLFVSEES</sequence>
<keyword evidence="5" id="KW-0472">Membrane</keyword>
<dbReference type="SUPFAM" id="SSF103473">
    <property type="entry name" value="MFS general substrate transporter"/>
    <property type="match status" value="1"/>
</dbReference>
<keyword evidence="4" id="KW-1133">Transmembrane helix</keyword>
<dbReference type="GO" id="GO:0022857">
    <property type="term" value="F:transmembrane transporter activity"/>
    <property type="evidence" value="ECO:0007669"/>
    <property type="project" value="TreeGrafter"/>
</dbReference>
<keyword evidence="2" id="KW-0813">Transport</keyword>
<accession>A0A9P7XXD2</accession>
<organism evidence="6 7">
    <name type="scientific">Linnemannia hyalina</name>
    <dbReference type="NCBI Taxonomy" id="64524"/>
    <lineage>
        <taxon>Eukaryota</taxon>
        <taxon>Fungi</taxon>
        <taxon>Fungi incertae sedis</taxon>
        <taxon>Mucoromycota</taxon>
        <taxon>Mortierellomycotina</taxon>
        <taxon>Mortierellomycetes</taxon>
        <taxon>Mortierellales</taxon>
        <taxon>Mortierellaceae</taxon>
        <taxon>Linnemannia</taxon>
    </lineage>
</organism>
<evidence type="ECO:0000256" key="4">
    <source>
        <dbReference type="ARBA" id="ARBA00022989"/>
    </source>
</evidence>
<dbReference type="AlphaFoldDB" id="A0A9P7XXD2"/>
<reference evidence="6" key="1">
    <citation type="submission" date="2021-06" db="EMBL/GenBank/DDBJ databases">
        <title>Genome Sequence of Mortierella hyaline Strain SCG-10, a Cold-Adapted, Nitrate-Reducing Fungus Isolated from Soil in Minnesota, USA.</title>
        <authorList>
            <person name="Aldossari N."/>
        </authorList>
    </citation>
    <scope>NUCLEOTIDE SEQUENCE</scope>
    <source>
        <strain evidence="6">SCG-10</strain>
    </source>
</reference>
<dbReference type="PANTHER" id="PTHR43791:SF36">
    <property type="entry name" value="TRANSPORTER, PUTATIVE (AFU_ORTHOLOGUE AFUA_6G08340)-RELATED"/>
    <property type="match status" value="1"/>
</dbReference>
<keyword evidence="7" id="KW-1185">Reference proteome</keyword>
<keyword evidence="3" id="KW-0812">Transmembrane</keyword>
<dbReference type="PANTHER" id="PTHR43791">
    <property type="entry name" value="PERMEASE-RELATED"/>
    <property type="match status" value="1"/>
</dbReference>
<comment type="subcellular location">
    <subcellularLocation>
        <location evidence="1">Membrane</location>
        <topology evidence="1">Multi-pass membrane protein</topology>
    </subcellularLocation>
</comment>
<evidence type="ECO:0000256" key="3">
    <source>
        <dbReference type="ARBA" id="ARBA00022692"/>
    </source>
</evidence>
<dbReference type="OrthoDB" id="2985014at2759"/>
<evidence type="ECO:0000256" key="2">
    <source>
        <dbReference type="ARBA" id="ARBA00022448"/>
    </source>
</evidence>
<dbReference type="Proteomes" id="UP000707451">
    <property type="component" value="Unassembled WGS sequence"/>
</dbReference>
<dbReference type="Gene3D" id="1.20.1250.20">
    <property type="entry name" value="MFS general substrate transporter like domains"/>
    <property type="match status" value="1"/>
</dbReference>
<dbReference type="EMBL" id="JAHRHY010000005">
    <property type="protein sequence ID" value="KAG9069229.1"/>
    <property type="molecule type" value="Genomic_DNA"/>
</dbReference>
<gene>
    <name evidence="6" type="ORF">KI688_010126</name>
</gene>
<dbReference type="InterPro" id="IPR036259">
    <property type="entry name" value="MFS_trans_sf"/>
</dbReference>
<protein>
    <submittedName>
        <fullName evidence="6">Uncharacterized protein</fullName>
    </submittedName>
</protein>
<name>A0A9P7XXD2_9FUNG</name>
<evidence type="ECO:0000256" key="1">
    <source>
        <dbReference type="ARBA" id="ARBA00004141"/>
    </source>
</evidence>